<feature type="transmembrane region" description="Helical" evidence="1">
    <location>
        <begin position="148"/>
        <end position="166"/>
    </location>
</feature>
<gene>
    <name evidence="2" type="ORF">GCM10009742_68450</name>
</gene>
<evidence type="ECO:0000313" key="3">
    <source>
        <dbReference type="Proteomes" id="UP001500190"/>
    </source>
</evidence>
<keyword evidence="1" id="KW-0472">Membrane</keyword>
<comment type="caution">
    <text evidence="2">The sequence shown here is derived from an EMBL/GenBank/DDBJ whole genome shotgun (WGS) entry which is preliminary data.</text>
</comment>
<dbReference type="InterPro" id="IPR007136">
    <property type="entry name" value="DUF347"/>
</dbReference>
<dbReference type="EMBL" id="BAAAND010000012">
    <property type="protein sequence ID" value="GAA1608451.1"/>
    <property type="molecule type" value="Genomic_DNA"/>
</dbReference>
<dbReference type="Pfam" id="PF03988">
    <property type="entry name" value="DUF347"/>
    <property type="match status" value="3"/>
</dbReference>
<feature type="transmembrane region" description="Helical" evidence="1">
    <location>
        <begin position="83"/>
        <end position="101"/>
    </location>
</feature>
<feature type="transmembrane region" description="Helical" evidence="1">
    <location>
        <begin position="203"/>
        <end position="227"/>
    </location>
</feature>
<keyword evidence="3" id="KW-1185">Reference proteome</keyword>
<keyword evidence="1" id="KW-0812">Transmembrane</keyword>
<feature type="transmembrane region" description="Helical" evidence="1">
    <location>
        <begin position="57"/>
        <end position="77"/>
    </location>
</feature>
<dbReference type="Proteomes" id="UP001500190">
    <property type="component" value="Unassembled WGS sequence"/>
</dbReference>
<proteinExistence type="predicted"/>
<accession>A0ABN2EIW7</accession>
<keyword evidence="1" id="KW-1133">Transmembrane helix</keyword>
<name>A0ABN2EIW7_9ACTN</name>
<organism evidence="2 3">
    <name type="scientific">Kribbella karoonensis</name>
    <dbReference type="NCBI Taxonomy" id="324851"/>
    <lineage>
        <taxon>Bacteria</taxon>
        <taxon>Bacillati</taxon>
        <taxon>Actinomycetota</taxon>
        <taxon>Actinomycetes</taxon>
        <taxon>Propionibacteriales</taxon>
        <taxon>Kribbellaceae</taxon>
        <taxon>Kribbella</taxon>
    </lineage>
</organism>
<evidence type="ECO:0000313" key="2">
    <source>
        <dbReference type="EMBL" id="GAA1608451.1"/>
    </source>
</evidence>
<feature type="transmembrane region" description="Helical" evidence="1">
    <location>
        <begin position="26"/>
        <end position="45"/>
    </location>
</feature>
<protein>
    <submittedName>
        <fullName evidence="2">Membrane protein</fullName>
    </submittedName>
</protein>
<feature type="transmembrane region" description="Helical" evidence="1">
    <location>
        <begin position="173"/>
        <end position="191"/>
    </location>
</feature>
<evidence type="ECO:0000256" key="1">
    <source>
        <dbReference type="SAM" id="Phobius"/>
    </source>
</evidence>
<feature type="transmembrane region" description="Helical" evidence="1">
    <location>
        <begin position="121"/>
        <end position="142"/>
    </location>
</feature>
<sequence>MFLMFWAVKLLTTGIGETASDYLGTVSIPLAAVVGVGTFSTALYLQLKATTYHPVRYWVTVLGVALFGTMIADGPHVALGTPYWFDSIVYLGLLCALLTWWRRSEGTISVHSITTARRERFYWGVVLLTFGLGTAVGDATAIDFGLGFTWSILLFAVLIVVPLGLWKLGLNVTIAFWASYVLTRPLGASIADWLGKDSRYGGVGWGIGPVTLVGLLLFAVLVAYLALTHSDVDHAAVHASAVREPDPVLE</sequence>
<reference evidence="2 3" key="1">
    <citation type="journal article" date="2019" name="Int. J. Syst. Evol. Microbiol.">
        <title>The Global Catalogue of Microorganisms (GCM) 10K type strain sequencing project: providing services to taxonomists for standard genome sequencing and annotation.</title>
        <authorList>
            <consortium name="The Broad Institute Genomics Platform"/>
            <consortium name="The Broad Institute Genome Sequencing Center for Infectious Disease"/>
            <person name="Wu L."/>
            <person name="Ma J."/>
        </authorList>
    </citation>
    <scope>NUCLEOTIDE SEQUENCE [LARGE SCALE GENOMIC DNA]</scope>
    <source>
        <strain evidence="2 3">JCM 14304</strain>
    </source>
</reference>